<dbReference type="AlphaFoldDB" id="A0ABD1TR91"/>
<dbReference type="Proteomes" id="UP001604277">
    <property type="component" value="Unassembled WGS sequence"/>
</dbReference>
<gene>
    <name evidence="2" type="ORF">Fot_29227</name>
</gene>
<name>A0ABD1TR91_9LAMI</name>
<organism evidence="2 3">
    <name type="scientific">Forsythia ovata</name>
    <dbReference type="NCBI Taxonomy" id="205694"/>
    <lineage>
        <taxon>Eukaryota</taxon>
        <taxon>Viridiplantae</taxon>
        <taxon>Streptophyta</taxon>
        <taxon>Embryophyta</taxon>
        <taxon>Tracheophyta</taxon>
        <taxon>Spermatophyta</taxon>
        <taxon>Magnoliopsida</taxon>
        <taxon>eudicotyledons</taxon>
        <taxon>Gunneridae</taxon>
        <taxon>Pentapetalae</taxon>
        <taxon>asterids</taxon>
        <taxon>lamiids</taxon>
        <taxon>Lamiales</taxon>
        <taxon>Oleaceae</taxon>
        <taxon>Forsythieae</taxon>
        <taxon>Forsythia</taxon>
    </lineage>
</organism>
<dbReference type="PANTHER" id="PTHR38224:SF1">
    <property type="entry name" value="PHLOEM SPECIFIC PROTEIN"/>
    <property type="match status" value="1"/>
</dbReference>
<evidence type="ECO:0000313" key="2">
    <source>
        <dbReference type="EMBL" id="KAL2515256.1"/>
    </source>
</evidence>
<protein>
    <submittedName>
        <fullName evidence="2">Uncharacterized protein</fullName>
    </submittedName>
</protein>
<feature type="region of interest" description="Disordered" evidence="1">
    <location>
        <begin position="1"/>
        <end position="21"/>
    </location>
</feature>
<feature type="compositionally biased region" description="Polar residues" evidence="1">
    <location>
        <begin position="12"/>
        <end position="21"/>
    </location>
</feature>
<evidence type="ECO:0000256" key="1">
    <source>
        <dbReference type="SAM" id="MobiDB-lite"/>
    </source>
</evidence>
<keyword evidence="3" id="KW-1185">Reference proteome</keyword>
<accession>A0ABD1TR91</accession>
<comment type="caution">
    <text evidence="2">The sequence shown here is derived from an EMBL/GenBank/DDBJ whole genome shotgun (WGS) entry which is preliminary data.</text>
</comment>
<dbReference type="PANTHER" id="PTHR38224">
    <property type="entry name" value="PHLOEM SPECIFIC PROTEIN"/>
    <property type="match status" value="1"/>
</dbReference>
<dbReference type="EMBL" id="JBFOLJ010000008">
    <property type="protein sequence ID" value="KAL2515256.1"/>
    <property type="molecule type" value="Genomic_DNA"/>
</dbReference>
<sequence>MSRSYDHHSSHHNGGTTRSSASDYLEYITRMQRMPTMIPDVPHYPNVHEVLNNNATYVEKHENHHKNVSPGMHKSVHFVEHEENTEIDKNGKGEVHEEKSIDIEADGFIAAKHKSFDLCKWGTFKA</sequence>
<reference evidence="3" key="1">
    <citation type="submission" date="2024-07" db="EMBL/GenBank/DDBJ databases">
        <title>Two chromosome-level genome assemblies of Korean endemic species Abeliophyllum distichum and Forsythia ovata (Oleaceae).</title>
        <authorList>
            <person name="Jang H."/>
        </authorList>
    </citation>
    <scope>NUCLEOTIDE SEQUENCE [LARGE SCALE GENOMIC DNA]</scope>
</reference>
<proteinExistence type="predicted"/>
<evidence type="ECO:0000313" key="3">
    <source>
        <dbReference type="Proteomes" id="UP001604277"/>
    </source>
</evidence>